<feature type="domain" description="AAA" evidence="1">
    <location>
        <begin position="1"/>
        <end position="168"/>
    </location>
</feature>
<name>A0A918VHM9_9SPHN</name>
<reference evidence="2" key="1">
    <citation type="journal article" date="2014" name="Int. J. Syst. Evol. Microbiol.">
        <title>Complete genome sequence of Corynebacterium casei LMG S-19264T (=DSM 44701T), isolated from a smear-ripened cheese.</title>
        <authorList>
            <consortium name="US DOE Joint Genome Institute (JGI-PGF)"/>
            <person name="Walter F."/>
            <person name="Albersmeier A."/>
            <person name="Kalinowski J."/>
            <person name="Ruckert C."/>
        </authorList>
    </citation>
    <scope>NUCLEOTIDE SEQUENCE</scope>
    <source>
        <strain evidence="2">KCTC 32422</strain>
    </source>
</reference>
<proteinExistence type="predicted"/>
<dbReference type="InterPro" id="IPR027417">
    <property type="entry name" value="P-loop_NTPase"/>
</dbReference>
<dbReference type="PANTHER" id="PTHR13696:SF99">
    <property type="entry name" value="COBYRINIC ACID AC-DIAMIDE SYNTHASE"/>
    <property type="match status" value="1"/>
</dbReference>
<sequence>MAVIAVCSVKGGVGKTTLAVDLAWRSAVAGQHRTLLWDLDSQGGAGFLLGHDEPRVPRAASIFQRDGKPRQLIEPTAYPGLSLLPGDTSLRGLPGALARLGPKRLANMTGFLRPDFDRIILDCPAGYNELTEQVILAADLLIVPLPPSPLSARSLDMLRRDILRVHHRHPPILPVLSMFSSRRMLHRAVRDGDAAGWPVIPFASLIEQMAVRRAPLGAFSPHVDAARALARLWHGIEAKLATRKAA</sequence>
<reference evidence="2" key="2">
    <citation type="submission" date="2020-09" db="EMBL/GenBank/DDBJ databases">
        <authorList>
            <person name="Sun Q."/>
            <person name="Kim S."/>
        </authorList>
    </citation>
    <scope>NUCLEOTIDE SEQUENCE</scope>
    <source>
        <strain evidence="2">KCTC 32422</strain>
    </source>
</reference>
<organism evidence="2 3">
    <name type="scientific">Novosphingobium arvoryzae</name>
    <dbReference type="NCBI Taxonomy" id="1256514"/>
    <lineage>
        <taxon>Bacteria</taxon>
        <taxon>Pseudomonadati</taxon>
        <taxon>Pseudomonadota</taxon>
        <taxon>Alphaproteobacteria</taxon>
        <taxon>Sphingomonadales</taxon>
        <taxon>Sphingomonadaceae</taxon>
        <taxon>Novosphingobium</taxon>
    </lineage>
</organism>
<dbReference type="Proteomes" id="UP000634139">
    <property type="component" value="Unassembled WGS sequence"/>
</dbReference>
<comment type="caution">
    <text evidence="2">The sequence shown here is derived from an EMBL/GenBank/DDBJ whole genome shotgun (WGS) entry which is preliminary data.</text>
</comment>
<dbReference type="SUPFAM" id="SSF52540">
    <property type="entry name" value="P-loop containing nucleoside triphosphate hydrolases"/>
    <property type="match status" value="1"/>
</dbReference>
<evidence type="ECO:0000313" key="2">
    <source>
        <dbReference type="EMBL" id="GHA02014.1"/>
    </source>
</evidence>
<dbReference type="CDD" id="cd02042">
    <property type="entry name" value="ParAB_family"/>
    <property type="match status" value="1"/>
</dbReference>
<dbReference type="EMBL" id="BMZD01000005">
    <property type="protein sequence ID" value="GHA02014.1"/>
    <property type="molecule type" value="Genomic_DNA"/>
</dbReference>
<gene>
    <name evidence="2" type="ORF">GCM10011617_23560</name>
</gene>
<dbReference type="InterPro" id="IPR025669">
    <property type="entry name" value="AAA_dom"/>
</dbReference>
<dbReference type="AlphaFoldDB" id="A0A918VHM9"/>
<dbReference type="Pfam" id="PF13614">
    <property type="entry name" value="AAA_31"/>
    <property type="match status" value="1"/>
</dbReference>
<protein>
    <submittedName>
        <fullName evidence="2">Cobyrinic acid a,c-diamide synthase</fullName>
    </submittedName>
</protein>
<dbReference type="Gene3D" id="3.40.50.300">
    <property type="entry name" value="P-loop containing nucleotide triphosphate hydrolases"/>
    <property type="match status" value="1"/>
</dbReference>
<evidence type="ECO:0000259" key="1">
    <source>
        <dbReference type="Pfam" id="PF13614"/>
    </source>
</evidence>
<dbReference type="PANTHER" id="PTHR13696">
    <property type="entry name" value="P-LOOP CONTAINING NUCLEOSIDE TRIPHOSPHATE HYDROLASE"/>
    <property type="match status" value="1"/>
</dbReference>
<keyword evidence="3" id="KW-1185">Reference proteome</keyword>
<accession>A0A918VHM9</accession>
<dbReference type="RefSeq" id="WP_189541778.1">
    <property type="nucleotide sequence ID" value="NZ_BMZD01000005.1"/>
</dbReference>
<evidence type="ECO:0000313" key="3">
    <source>
        <dbReference type="Proteomes" id="UP000634139"/>
    </source>
</evidence>
<dbReference type="InterPro" id="IPR050678">
    <property type="entry name" value="DNA_Partitioning_ATPase"/>
</dbReference>